<evidence type="ECO:0000259" key="7">
    <source>
        <dbReference type="Pfam" id="PF14378"/>
    </source>
</evidence>
<feature type="compositionally biased region" description="Polar residues" evidence="5">
    <location>
        <begin position="21"/>
        <end position="30"/>
    </location>
</feature>
<keyword evidence="3 6" id="KW-1133">Transmembrane helix</keyword>
<dbReference type="EMBL" id="CP001620">
    <property type="protein sequence ID" value="ACR17748.1"/>
    <property type="molecule type" value="Genomic_DNA"/>
</dbReference>
<dbReference type="SUPFAM" id="SSF48317">
    <property type="entry name" value="Acid phosphatase/Vanadium-dependent haloperoxidase"/>
    <property type="match status" value="1"/>
</dbReference>
<protein>
    <submittedName>
        <fullName evidence="8">Putative membrane protein</fullName>
    </submittedName>
</protein>
<dbReference type="HOGENOM" id="CLU_052628_0_0_11"/>
<dbReference type="PANTHER" id="PTHR31310:SF7">
    <property type="entry name" value="PA-PHOSPHATASE RELATED-FAMILY PROTEIN DDB_G0268928"/>
    <property type="match status" value="1"/>
</dbReference>
<comment type="subcellular location">
    <subcellularLocation>
        <location evidence="1">Membrane</location>
        <topology evidence="1">Multi-pass membrane protein</topology>
    </subcellularLocation>
</comment>
<feature type="region of interest" description="Disordered" evidence="5">
    <location>
        <begin position="1"/>
        <end position="33"/>
    </location>
</feature>
<dbReference type="Gene3D" id="1.20.144.10">
    <property type="entry name" value="Phosphatidic acid phosphatase type 2/haloperoxidase"/>
    <property type="match status" value="1"/>
</dbReference>
<feature type="compositionally biased region" description="Low complexity" evidence="5">
    <location>
        <begin position="308"/>
        <end position="320"/>
    </location>
</feature>
<evidence type="ECO:0000256" key="6">
    <source>
        <dbReference type="SAM" id="Phobius"/>
    </source>
</evidence>
<feature type="transmembrane region" description="Helical" evidence="6">
    <location>
        <begin position="76"/>
        <end position="92"/>
    </location>
</feature>
<feature type="region of interest" description="Disordered" evidence="5">
    <location>
        <begin position="288"/>
        <end position="320"/>
    </location>
</feature>
<sequence length="435" mass="48598">MAEGERPTSVPSVEPTHEAELSQSSRSAKQSPKEFRPILPPFRYMSTKQLTITRRLAVSVWVLGLIMWITFRGWPFGRSTLFIVLTSGLAALSIGRRHLYQLIVDWSPFFLFLVAYDNTRTWSLQLGLPVHWHLAPDIDKAMFGVVPTVWLQEQIRFEEPPWWELILAIVYISYFVTPYIMAFGEWLRSRADFARFAAGMLTVSFIGLIGYVFVPAAPPWAAGRCAPADVADGPRSVRCMFVDDHAGEGSILGPVHANHDDTHPWVERLSARGWEKLNHLSFSAAVAHAEESPSEGETKTVAADTSEGDSQSSTSDESSGIGALIERGQKESNLVAAIPSLHAALTMYLATYMFARRRKKLGVVCLIYAFAMGFTLVFFAEHYVFDILLGWGIAIVVPLVGVALEKWWTRNNLSSRLPWKRGALNPNRELAESLS</sequence>
<organism evidence="8 9">
    <name type="scientific">Corynebacterium kroppenstedtii (strain DSM 44385 / JCM 11950 / CIP 105744 / CCUG 35717)</name>
    <dbReference type="NCBI Taxonomy" id="645127"/>
    <lineage>
        <taxon>Bacteria</taxon>
        <taxon>Bacillati</taxon>
        <taxon>Actinomycetota</taxon>
        <taxon>Actinomycetes</taxon>
        <taxon>Mycobacteriales</taxon>
        <taxon>Corynebacteriaceae</taxon>
        <taxon>Corynebacterium</taxon>
    </lineage>
</organism>
<keyword evidence="2 6" id="KW-0812">Transmembrane</keyword>
<keyword evidence="9" id="KW-1185">Reference proteome</keyword>
<feature type="transmembrane region" description="Helical" evidence="6">
    <location>
        <begin position="361"/>
        <end position="379"/>
    </location>
</feature>
<feature type="transmembrane region" description="Helical" evidence="6">
    <location>
        <begin position="162"/>
        <end position="181"/>
    </location>
</feature>
<dbReference type="AlphaFoldDB" id="C4LIU3"/>
<gene>
    <name evidence="8" type="ordered locus">ckrop_0994</name>
</gene>
<evidence type="ECO:0000256" key="4">
    <source>
        <dbReference type="ARBA" id="ARBA00023136"/>
    </source>
</evidence>
<dbReference type="InterPro" id="IPR052185">
    <property type="entry name" value="IPC_Synthase-Related"/>
</dbReference>
<feature type="domain" description="Inositolphosphotransferase Aur1/Ipt1" evidence="7">
    <location>
        <begin position="147"/>
        <end position="225"/>
    </location>
</feature>
<proteinExistence type="predicted"/>
<dbReference type="eggNOG" id="COG0671">
    <property type="taxonomic scope" value="Bacteria"/>
</dbReference>
<keyword evidence="4 6" id="KW-0472">Membrane</keyword>
<dbReference type="InterPro" id="IPR036938">
    <property type="entry name" value="PAP2/HPO_sf"/>
</dbReference>
<evidence type="ECO:0000256" key="2">
    <source>
        <dbReference type="ARBA" id="ARBA00022692"/>
    </source>
</evidence>
<dbReference type="PANTHER" id="PTHR31310">
    <property type="match status" value="1"/>
</dbReference>
<dbReference type="GO" id="GO:0016020">
    <property type="term" value="C:membrane"/>
    <property type="evidence" value="ECO:0007669"/>
    <property type="project" value="UniProtKB-SubCell"/>
</dbReference>
<feature type="domain" description="Inositolphosphotransferase Aur1/Ipt1" evidence="7">
    <location>
        <begin position="329"/>
        <end position="397"/>
    </location>
</feature>
<accession>C4LIU3</accession>
<evidence type="ECO:0000256" key="3">
    <source>
        <dbReference type="ARBA" id="ARBA00022989"/>
    </source>
</evidence>
<dbReference type="KEGG" id="ckp:ckrop_0994"/>
<evidence type="ECO:0000313" key="8">
    <source>
        <dbReference type="EMBL" id="ACR17748.1"/>
    </source>
</evidence>
<feature type="transmembrane region" description="Helical" evidence="6">
    <location>
        <begin position="385"/>
        <end position="404"/>
    </location>
</feature>
<dbReference type="Pfam" id="PF14378">
    <property type="entry name" value="PAP2_3"/>
    <property type="match status" value="2"/>
</dbReference>
<feature type="transmembrane region" description="Helical" evidence="6">
    <location>
        <begin position="52"/>
        <end position="70"/>
    </location>
</feature>
<evidence type="ECO:0000256" key="5">
    <source>
        <dbReference type="SAM" id="MobiDB-lite"/>
    </source>
</evidence>
<evidence type="ECO:0000256" key="1">
    <source>
        <dbReference type="ARBA" id="ARBA00004141"/>
    </source>
</evidence>
<feature type="transmembrane region" description="Helical" evidence="6">
    <location>
        <begin position="193"/>
        <end position="214"/>
    </location>
</feature>
<name>C4LIU3_CORK4</name>
<dbReference type="OrthoDB" id="629685at2"/>
<dbReference type="InterPro" id="IPR026841">
    <property type="entry name" value="Aur1/Ipt1"/>
</dbReference>
<dbReference type="Proteomes" id="UP000001473">
    <property type="component" value="Chromosome"/>
</dbReference>
<reference evidence="8 9" key="1">
    <citation type="journal article" date="2008" name="J. Biotechnol.">
        <title>Ultrafast pyrosequencing of Corynebacterium kroppenstedtii DSM44385 revealed insights into the physiology of a lipophilic corynebacterium that lacks mycolic acids.</title>
        <authorList>
            <person name="Tauch A."/>
            <person name="Schneider J."/>
            <person name="Szczepanowski R."/>
            <person name="Tilker A."/>
            <person name="Viehoever P."/>
            <person name="Gartemann K.-H."/>
            <person name="Arnold W."/>
            <person name="Blom J."/>
            <person name="Brinkrolf K."/>
            <person name="Brune I."/>
            <person name="Goetker S."/>
            <person name="Weisshaar B."/>
            <person name="Goesmann A."/>
            <person name="Droege M."/>
            <person name="Puehler A."/>
        </authorList>
    </citation>
    <scope>NUCLEOTIDE SEQUENCE [LARGE SCALE GENOMIC DNA]</scope>
    <source>
        <strain evidence="9">DSM 44385 / JCM 11950 / CIP 105744 / CCUG 35717</strain>
    </source>
</reference>
<dbReference type="STRING" id="645127.ckrop_0994"/>
<evidence type="ECO:0000313" key="9">
    <source>
        <dbReference type="Proteomes" id="UP000001473"/>
    </source>
</evidence>